<dbReference type="Proteomes" id="UP000509301">
    <property type="component" value="Chromosome"/>
</dbReference>
<keyword evidence="3" id="KW-1185">Reference proteome</keyword>
<dbReference type="OrthoDB" id="382957at2157"/>
<keyword evidence="1" id="KW-0472">Membrane</keyword>
<keyword evidence="1" id="KW-1133">Transmembrane helix</keyword>
<dbReference type="NCBIfam" id="NF046074">
    <property type="entry name" value="UpsB"/>
    <property type="match status" value="1"/>
</dbReference>
<evidence type="ECO:0000256" key="1">
    <source>
        <dbReference type="SAM" id="Phobius"/>
    </source>
</evidence>
<dbReference type="KEGG" id="mten:GWK48_04210"/>
<protein>
    <recommendedName>
        <fullName evidence="4">Archaeal Type IV pilin N-terminal domain-containing protein</fullName>
    </recommendedName>
</protein>
<evidence type="ECO:0000313" key="2">
    <source>
        <dbReference type="EMBL" id="QKQ99699.1"/>
    </source>
</evidence>
<gene>
    <name evidence="2" type="ORF">GWK48_04210</name>
</gene>
<evidence type="ECO:0008006" key="4">
    <source>
        <dbReference type="Google" id="ProtNLM"/>
    </source>
</evidence>
<dbReference type="RefSeq" id="WP_174629913.1">
    <property type="nucleotide sequence ID" value="NZ_CP049074.1"/>
</dbReference>
<name>A0A6N0NX68_9CREN</name>
<evidence type="ECO:0000313" key="3">
    <source>
        <dbReference type="Proteomes" id="UP000509301"/>
    </source>
</evidence>
<accession>A0A6N0NX68</accession>
<dbReference type="EMBL" id="CP049074">
    <property type="protein sequence ID" value="QKQ99699.1"/>
    <property type="molecule type" value="Genomic_DNA"/>
</dbReference>
<keyword evidence="1" id="KW-0812">Transmembrane</keyword>
<dbReference type="AlphaFoldDB" id="A0A6N0NX68"/>
<reference evidence="2 3" key="1">
    <citation type="submission" date="2020-02" db="EMBL/GenBank/DDBJ databases">
        <title>Comparative genome analysis reveals the metabolism and evolution of the thermophilic archaeal genus Metallosphaera.</title>
        <authorList>
            <person name="Jiang C."/>
        </authorList>
    </citation>
    <scope>NUCLEOTIDE SEQUENCE [LARGE SCALE GENOMIC DNA]</scope>
    <source>
        <strain evidence="2 3">Ric-A</strain>
    </source>
</reference>
<proteinExistence type="predicted"/>
<dbReference type="GeneID" id="55641125"/>
<sequence>MRSWYVKGISEIFSALLVTLIVLSLTGPLLYYVYSTETQQRGTVSYEVNSYLALTEIDIKVIKINNNSFYIFLYNYGQQKDNIQEIIIGNKTFSVDRPLYPGNIVRLSNFVGNITVNSTIILKVNNLYYLG</sequence>
<organism evidence="2 3">
    <name type="scientific">Metallosphaera tengchongensis</name>
    <dbReference type="NCBI Taxonomy" id="1532350"/>
    <lineage>
        <taxon>Archaea</taxon>
        <taxon>Thermoproteota</taxon>
        <taxon>Thermoprotei</taxon>
        <taxon>Sulfolobales</taxon>
        <taxon>Sulfolobaceae</taxon>
        <taxon>Metallosphaera</taxon>
    </lineage>
</organism>
<feature type="transmembrane region" description="Helical" evidence="1">
    <location>
        <begin position="12"/>
        <end position="34"/>
    </location>
</feature>